<reference evidence="1 2" key="1">
    <citation type="journal article" date="2014" name="Genome Biol. Evol.">
        <title>The secreted proteins of Achlya hypogyna and Thraustotheca clavata identify the ancestral oomycete secretome and reveal gene acquisitions by horizontal gene transfer.</title>
        <authorList>
            <person name="Misner I."/>
            <person name="Blouin N."/>
            <person name="Leonard G."/>
            <person name="Richards T.A."/>
            <person name="Lane C.E."/>
        </authorList>
    </citation>
    <scope>NUCLEOTIDE SEQUENCE [LARGE SCALE GENOMIC DNA]</scope>
    <source>
        <strain evidence="1 2">ATCC 48635</strain>
    </source>
</reference>
<dbReference type="EMBL" id="JNBR01001497">
    <property type="protein sequence ID" value="OQR86564.1"/>
    <property type="molecule type" value="Genomic_DNA"/>
</dbReference>
<dbReference type="AlphaFoldDB" id="A0A1V9YLH3"/>
<dbReference type="OrthoDB" id="10547046at2759"/>
<evidence type="ECO:0000313" key="1">
    <source>
        <dbReference type="EMBL" id="OQR86564.1"/>
    </source>
</evidence>
<gene>
    <name evidence="1" type="ORF">ACHHYP_10411</name>
</gene>
<dbReference type="Proteomes" id="UP000243579">
    <property type="component" value="Unassembled WGS sequence"/>
</dbReference>
<proteinExistence type="predicted"/>
<name>A0A1V9YLH3_ACHHY</name>
<comment type="caution">
    <text evidence="1">The sequence shown here is derived from an EMBL/GenBank/DDBJ whole genome shotgun (WGS) entry which is preliminary data.</text>
</comment>
<sequence>MRDATGHVHTASHEISHALHAFYTTLYVAEVGPVAGAIDRFLDDTITTRLPSDMAERLCAPVLASKLHECFQNASRHKSPGPNALPYEILKPSPDNCFADDSQLFASNEAALQRQLALVDDFCGLSGFKLNRDKTQMLTHSPLPALPTLQIVQPQQPTKALGILVAPNLPPSARCYYALRRLRDRLLPWRHKATTLAGKAVILQSSIRLPASALVPTCVGGAGQHDGLQFINGEPPVIGRGAQGHRLLH</sequence>
<evidence type="ECO:0008006" key="3">
    <source>
        <dbReference type="Google" id="ProtNLM"/>
    </source>
</evidence>
<evidence type="ECO:0000313" key="2">
    <source>
        <dbReference type="Proteomes" id="UP000243579"/>
    </source>
</evidence>
<organism evidence="1 2">
    <name type="scientific">Achlya hypogyna</name>
    <name type="common">Oomycete</name>
    <name type="synonym">Protoachlya hypogyna</name>
    <dbReference type="NCBI Taxonomy" id="1202772"/>
    <lineage>
        <taxon>Eukaryota</taxon>
        <taxon>Sar</taxon>
        <taxon>Stramenopiles</taxon>
        <taxon>Oomycota</taxon>
        <taxon>Saprolegniomycetes</taxon>
        <taxon>Saprolegniales</taxon>
        <taxon>Achlyaceae</taxon>
        <taxon>Achlya</taxon>
    </lineage>
</organism>
<keyword evidence="2" id="KW-1185">Reference proteome</keyword>
<accession>A0A1V9YLH3</accession>
<protein>
    <recommendedName>
        <fullName evidence="3">Reverse transcriptase domain-containing protein</fullName>
    </recommendedName>
</protein>